<organism evidence="1 2">
    <name type="scientific">Cichorium intybus</name>
    <name type="common">Chicory</name>
    <dbReference type="NCBI Taxonomy" id="13427"/>
    <lineage>
        <taxon>Eukaryota</taxon>
        <taxon>Viridiplantae</taxon>
        <taxon>Streptophyta</taxon>
        <taxon>Embryophyta</taxon>
        <taxon>Tracheophyta</taxon>
        <taxon>Spermatophyta</taxon>
        <taxon>Magnoliopsida</taxon>
        <taxon>eudicotyledons</taxon>
        <taxon>Gunneridae</taxon>
        <taxon>Pentapetalae</taxon>
        <taxon>asterids</taxon>
        <taxon>campanulids</taxon>
        <taxon>Asterales</taxon>
        <taxon>Asteraceae</taxon>
        <taxon>Cichorioideae</taxon>
        <taxon>Cichorieae</taxon>
        <taxon>Cichoriinae</taxon>
        <taxon>Cichorium</taxon>
    </lineage>
</organism>
<dbReference type="EMBL" id="CM042010">
    <property type="protein sequence ID" value="KAI3779153.1"/>
    <property type="molecule type" value="Genomic_DNA"/>
</dbReference>
<dbReference type="Proteomes" id="UP001055811">
    <property type="component" value="Linkage Group LG02"/>
</dbReference>
<proteinExistence type="predicted"/>
<evidence type="ECO:0000313" key="2">
    <source>
        <dbReference type="Proteomes" id="UP001055811"/>
    </source>
</evidence>
<keyword evidence="2" id="KW-1185">Reference proteome</keyword>
<reference evidence="2" key="1">
    <citation type="journal article" date="2022" name="Mol. Ecol. Resour.">
        <title>The genomes of chicory, endive, great burdock and yacon provide insights into Asteraceae palaeo-polyploidization history and plant inulin production.</title>
        <authorList>
            <person name="Fan W."/>
            <person name="Wang S."/>
            <person name="Wang H."/>
            <person name="Wang A."/>
            <person name="Jiang F."/>
            <person name="Liu H."/>
            <person name="Zhao H."/>
            <person name="Xu D."/>
            <person name="Zhang Y."/>
        </authorList>
    </citation>
    <scope>NUCLEOTIDE SEQUENCE [LARGE SCALE GENOMIC DNA]</scope>
    <source>
        <strain evidence="2">cv. Punajuju</strain>
    </source>
</reference>
<comment type="caution">
    <text evidence="1">The sequence shown here is derived from an EMBL/GenBank/DDBJ whole genome shotgun (WGS) entry which is preliminary data.</text>
</comment>
<gene>
    <name evidence="1" type="ORF">L2E82_08704</name>
</gene>
<reference evidence="1 2" key="2">
    <citation type="journal article" date="2022" name="Mol. Ecol. Resour.">
        <title>The genomes of chicory, endive, great burdock and yacon provide insights into Asteraceae paleo-polyploidization history and plant inulin production.</title>
        <authorList>
            <person name="Fan W."/>
            <person name="Wang S."/>
            <person name="Wang H."/>
            <person name="Wang A."/>
            <person name="Jiang F."/>
            <person name="Liu H."/>
            <person name="Zhao H."/>
            <person name="Xu D."/>
            <person name="Zhang Y."/>
        </authorList>
    </citation>
    <scope>NUCLEOTIDE SEQUENCE [LARGE SCALE GENOMIC DNA]</scope>
    <source>
        <strain evidence="2">cv. Punajuju</strain>
        <tissue evidence="1">Leaves</tissue>
    </source>
</reference>
<protein>
    <submittedName>
        <fullName evidence="1">Uncharacterized protein</fullName>
    </submittedName>
</protein>
<sequence length="338" mass="38579">MCDHYMEIKEEKDSRWFNVEYVPQDYIFSQEDRPQNLDVPVCDSFPVIDLAKPIRPIEAILKASQEFGFFQVINHGVPEKTMIDAMNVLKEFFNMPSKEAIGYVPHAKGWIYTNNDHTKDGVYLWRENLKHLCHPLEECIQLWPDKPARYQDIIAAYLLEIQKLSLRILEMIGEGLGLEPGYFNDISEVQLLSSNFYPPCPDPSLTLGILAHQDPSFITLVYQGDSTGLQILKDGRWINVGAISDAFIVNIGNQMEVISNGKLRSIDHRVVTSTHETRSSIATFVNPSFDCVIEPAKVLVNESEPSHYKAIQYKEYVHHNNAFGDYTVALQNVIKLES</sequence>
<name>A0ACB9G6S2_CICIN</name>
<accession>A0ACB9G6S2</accession>
<evidence type="ECO:0000313" key="1">
    <source>
        <dbReference type="EMBL" id="KAI3779153.1"/>
    </source>
</evidence>